<dbReference type="PROSITE" id="PS51257">
    <property type="entry name" value="PROKAR_LIPOPROTEIN"/>
    <property type="match status" value="1"/>
</dbReference>
<dbReference type="EMBL" id="JAGEVG010000027">
    <property type="protein sequence ID" value="MBO3100039.1"/>
    <property type="molecule type" value="Genomic_DNA"/>
</dbReference>
<dbReference type="Proteomes" id="UP000681315">
    <property type="component" value="Unassembled WGS sequence"/>
</dbReference>
<organism evidence="1 2">
    <name type="scientific">Gelidibacter pelagius</name>
    <dbReference type="NCBI Taxonomy" id="2819985"/>
    <lineage>
        <taxon>Bacteria</taxon>
        <taxon>Pseudomonadati</taxon>
        <taxon>Bacteroidota</taxon>
        <taxon>Flavobacteriia</taxon>
        <taxon>Flavobacteriales</taxon>
        <taxon>Flavobacteriaceae</taxon>
        <taxon>Gelidibacter</taxon>
    </lineage>
</organism>
<evidence type="ECO:0000313" key="2">
    <source>
        <dbReference type="Proteomes" id="UP000681315"/>
    </source>
</evidence>
<comment type="caution">
    <text evidence="1">The sequence shown here is derived from an EMBL/GenBank/DDBJ whole genome shotgun (WGS) entry which is preliminary data.</text>
</comment>
<accession>A0ABS3SWE7</accession>
<reference evidence="1 2" key="1">
    <citation type="submission" date="2021-03" db="EMBL/GenBank/DDBJ databases">
        <title>Gelidibacter sp. nov., isolated from costal sediment.</title>
        <authorList>
            <person name="Lun K.-Y."/>
        </authorList>
    </citation>
    <scope>NUCLEOTIDE SEQUENCE [LARGE SCALE GENOMIC DNA]</scope>
    <source>
        <strain evidence="1 2">DF109</strain>
    </source>
</reference>
<proteinExistence type="predicted"/>
<protein>
    <submittedName>
        <fullName evidence="1">Uncharacterized protein</fullName>
    </submittedName>
</protein>
<name>A0ABS3SWE7_9FLAO</name>
<sequence>MKISLLAIILNLFLLSCGDNKKTVDTNSTSTSQEETVPKFQNKGHELVYTMAHKVGDYNQLLAKKDVVYTYTYQTPDGKKDVVTEKYLFNGELSYGAYNIHERTFPQLEGLVEQGYDGHEFWLKHNEDVLSDDALLKGVKFNRPTNFYWFTMMPKLLDEGLKYEYLDERLVNNIAYDIVNVTFDDSEKEATDTYQLFINKNTSIVDQFLFTVADFNVMEQPYLMVLEYENVDGMLLPSKRKYKKSTWDAEVLDGPWIEVTWSSITFDNGLTKDDFKK</sequence>
<gene>
    <name evidence="1" type="ORF">J4051_17335</name>
</gene>
<keyword evidence="2" id="KW-1185">Reference proteome</keyword>
<dbReference type="RefSeq" id="WP_208235146.1">
    <property type="nucleotide sequence ID" value="NZ_JAGEVG010000027.1"/>
</dbReference>
<evidence type="ECO:0000313" key="1">
    <source>
        <dbReference type="EMBL" id="MBO3100039.1"/>
    </source>
</evidence>